<evidence type="ECO:0000313" key="6">
    <source>
        <dbReference type="EMBL" id="WEG08151.1"/>
    </source>
</evidence>
<dbReference type="Pfam" id="PF13377">
    <property type="entry name" value="Peripla_BP_3"/>
    <property type="match status" value="1"/>
</dbReference>
<proteinExistence type="predicted"/>
<dbReference type="RefSeq" id="WP_275277488.1">
    <property type="nucleotide sequence ID" value="NZ_CP119108.1"/>
</dbReference>
<reference evidence="6 7" key="1">
    <citation type="submission" date="2023-03" db="EMBL/GenBank/DDBJ databases">
        <title>Genome sequence of Microbacterium sp. KACC 23027.</title>
        <authorList>
            <person name="Kim S."/>
            <person name="Heo J."/>
            <person name="Kwon S.-W."/>
        </authorList>
    </citation>
    <scope>NUCLEOTIDE SEQUENCE [LARGE SCALE GENOMIC DNA]</scope>
    <source>
        <strain evidence="6 7">KACC 23027</strain>
    </source>
</reference>
<protein>
    <submittedName>
        <fullName evidence="6">LacI family DNA-binding transcriptional regulator</fullName>
    </submittedName>
</protein>
<keyword evidence="3 6" id="KW-0238">DNA-binding</keyword>
<evidence type="ECO:0000256" key="4">
    <source>
        <dbReference type="ARBA" id="ARBA00023163"/>
    </source>
</evidence>
<dbReference type="InterPro" id="IPR046335">
    <property type="entry name" value="LacI/GalR-like_sensor"/>
</dbReference>
<evidence type="ECO:0000256" key="3">
    <source>
        <dbReference type="ARBA" id="ARBA00023125"/>
    </source>
</evidence>
<dbReference type="Gene3D" id="1.10.260.40">
    <property type="entry name" value="lambda repressor-like DNA-binding domains"/>
    <property type="match status" value="1"/>
</dbReference>
<dbReference type="SMART" id="SM00354">
    <property type="entry name" value="HTH_LACI"/>
    <property type="match status" value="1"/>
</dbReference>
<dbReference type="SUPFAM" id="SSF47413">
    <property type="entry name" value="lambda repressor-like DNA-binding domains"/>
    <property type="match status" value="1"/>
</dbReference>
<dbReference type="EMBL" id="CP119108">
    <property type="protein sequence ID" value="WEG08151.1"/>
    <property type="molecule type" value="Genomic_DNA"/>
</dbReference>
<keyword evidence="7" id="KW-1185">Reference proteome</keyword>
<dbReference type="InterPro" id="IPR028082">
    <property type="entry name" value="Peripla_BP_I"/>
</dbReference>
<dbReference type="CDD" id="cd01392">
    <property type="entry name" value="HTH_LacI"/>
    <property type="match status" value="1"/>
</dbReference>
<sequence>MVTMNEVAKRAGVSMSTVSHVLNGTRHVNPNTRVRVEQAISELGYRQDPAARMLAGGRSGTIGLVISGLTNPYFGPLLHTIEQEVSDAGYVLVLGDSHDEHFMEQQTIDSLVSRRVDGLIVAPSAGFTGESAQRIAETGTPLVLIDRALPVECDKVTPENREAVRTLTEHLIEHGHRRIAVVTGLRGIDSTEERRQGYIDALAAHDLPIDPALMLDGQSDRLVAQSAVADLLRGSDRPTALLPLNNAMTIGAMRAMRDAKLGIPDDIALCAYDDFEWSDLFRPGLTAMGQDVARMGTEAVALLLRRIGGDSSEFEHHVISPAFHRRDSCGCPSGD</sequence>
<evidence type="ECO:0000256" key="2">
    <source>
        <dbReference type="ARBA" id="ARBA00023015"/>
    </source>
</evidence>
<dbReference type="CDD" id="cd06267">
    <property type="entry name" value="PBP1_LacI_sugar_binding-like"/>
    <property type="match status" value="1"/>
</dbReference>
<feature type="domain" description="HTH lacI-type" evidence="5">
    <location>
        <begin position="2"/>
        <end position="56"/>
    </location>
</feature>
<keyword evidence="1" id="KW-0678">Repressor</keyword>
<evidence type="ECO:0000313" key="7">
    <source>
        <dbReference type="Proteomes" id="UP001214553"/>
    </source>
</evidence>
<evidence type="ECO:0000256" key="1">
    <source>
        <dbReference type="ARBA" id="ARBA00022491"/>
    </source>
</evidence>
<dbReference type="InterPro" id="IPR010982">
    <property type="entry name" value="Lambda_DNA-bd_dom_sf"/>
</dbReference>
<dbReference type="PROSITE" id="PS50932">
    <property type="entry name" value="HTH_LACI_2"/>
    <property type="match status" value="1"/>
</dbReference>
<keyword evidence="4" id="KW-0804">Transcription</keyword>
<evidence type="ECO:0000259" key="5">
    <source>
        <dbReference type="PROSITE" id="PS50932"/>
    </source>
</evidence>
<dbReference type="Pfam" id="PF00356">
    <property type="entry name" value="LacI"/>
    <property type="match status" value="1"/>
</dbReference>
<dbReference type="SUPFAM" id="SSF53822">
    <property type="entry name" value="Periplasmic binding protein-like I"/>
    <property type="match status" value="1"/>
</dbReference>
<organism evidence="6 7">
    <name type="scientific">Microbacterium horticulturae</name>
    <dbReference type="NCBI Taxonomy" id="3028316"/>
    <lineage>
        <taxon>Bacteria</taxon>
        <taxon>Bacillati</taxon>
        <taxon>Actinomycetota</taxon>
        <taxon>Actinomycetes</taxon>
        <taxon>Micrococcales</taxon>
        <taxon>Microbacteriaceae</taxon>
        <taxon>Microbacterium</taxon>
    </lineage>
</organism>
<dbReference type="PRINTS" id="PR00036">
    <property type="entry name" value="HTHLACI"/>
</dbReference>
<dbReference type="Proteomes" id="UP001214553">
    <property type="component" value="Chromosome"/>
</dbReference>
<keyword evidence="2" id="KW-0805">Transcription regulation</keyword>
<gene>
    <name evidence="6" type="ORF">PU630_13005</name>
</gene>
<name>A0ABY8BVF6_9MICO</name>
<dbReference type="InterPro" id="IPR000843">
    <property type="entry name" value="HTH_LacI"/>
</dbReference>
<dbReference type="PANTHER" id="PTHR30146:SF148">
    <property type="entry name" value="HTH-TYPE TRANSCRIPTIONAL REPRESSOR PURR-RELATED"/>
    <property type="match status" value="1"/>
</dbReference>
<dbReference type="PANTHER" id="PTHR30146">
    <property type="entry name" value="LACI-RELATED TRANSCRIPTIONAL REPRESSOR"/>
    <property type="match status" value="1"/>
</dbReference>
<accession>A0ABY8BVF6</accession>
<dbReference type="Gene3D" id="3.40.50.2300">
    <property type="match status" value="2"/>
</dbReference>
<dbReference type="PROSITE" id="PS00356">
    <property type="entry name" value="HTH_LACI_1"/>
    <property type="match status" value="1"/>
</dbReference>
<dbReference type="GO" id="GO:0003677">
    <property type="term" value="F:DNA binding"/>
    <property type="evidence" value="ECO:0007669"/>
    <property type="project" value="UniProtKB-KW"/>
</dbReference>